<reference evidence="3 4" key="2">
    <citation type="journal article" date="2017" name="Genome Biol.">
        <title>New reference genome sequences of hot pepper reveal the massive evolution of plant disease-resistance genes by retroduplication.</title>
        <authorList>
            <person name="Kim S."/>
            <person name="Park J."/>
            <person name="Yeom S.I."/>
            <person name="Kim Y.M."/>
            <person name="Seo E."/>
            <person name="Kim K.T."/>
            <person name="Kim M.S."/>
            <person name="Lee J.M."/>
            <person name="Cheong K."/>
            <person name="Shin H.S."/>
            <person name="Kim S.B."/>
            <person name="Han K."/>
            <person name="Lee J."/>
            <person name="Park M."/>
            <person name="Lee H.A."/>
            <person name="Lee H.Y."/>
            <person name="Lee Y."/>
            <person name="Oh S."/>
            <person name="Lee J.H."/>
            <person name="Choi E."/>
            <person name="Choi E."/>
            <person name="Lee S.E."/>
            <person name="Jeon J."/>
            <person name="Kim H."/>
            <person name="Choi G."/>
            <person name="Song H."/>
            <person name="Lee J."/>
            <person name="Lee S.C."/>
            <person name="Kwon J.K."/>
            <person name="Lee H.Y."/>
            <person name="Koo N."/>
            <person name="Hong Y."/>
            <person name="Kim R.W."/>
            <person name="Kang W.H."/>
            <person name="Huh J.H."/>
            <person name="Kang B.C."/>
            <person name="Yang T.J."/>
            <person name="Lee Y.H."/>
            <person name="Bennetzen J.L."/>
            <person name="Choi D."/>
        </authorList>
    </citation>
    <scope>NUCLEOTIDE SEQUENCE [LARGE SCALE GENOMIC DNA]</scope>
    <source>
        <strain evidence="4">cv. CM334</strain>
    </source>
</reference>
<evidence type="ECO:0000313" key="3">
    <source>
        <dbReference type="EMBL" id="PHT66015.1"/>
    </source>
</evidence>
<evidence type="ECO:0000259" key="2">
    <source>
        <dbReference type="Pfam" id="PF13952"/>
    </source>
</evidence>
<comment type="caution">
    <text evidence="3">The sequence shown here is derived from an EMBL/GenBank/DDBJ whole genome shotgun (WGS) entry which is preliminary data.</text>
</comment>
<protein>
    <recommendedName>
        <fullName evidence="2">DUF4216 domain-containing protein</fullName>
    </recommendedName>
</protein>
<evidence type="ECO:0000313" key="4">
    <source>
        <dbReference type="Proteomes" id="UP000222542"/>
    </source>
</evidence>
<feature type="compositionally biased region" description="Acidic residues" evidence="1">
    <location>
        <begin position="337"/>
        <end position="355"/>
    </location>
</feature>
<dbReference type="InterPro" id="IPR036397">
    <property type="entry name" value="RNaseH_sf"/>
</dbReference>
<dbReference type="Pfam" id="PF13952">
    <property type="entry name" value="DUF4216"/>
    <property type="match status" value="1"/>
</dbReference>
<dbReference type="STRING" id="4072.A0A2G2Y8B8"/>
<proteinExistence type="predicted"/>
<dbReference type="AlphaFoldDB" id="A0A2G2Y8B8"/>
<dbReference type="InterPro" id="IPR012337">
    <property type="entry name" value="RNaseH-like_sf"/>
</dbReference>
<dbReference type="Gene3D" id="3.30.420.10">
    <property type="entry name" value="Ribonuclease H-like superfamily/Ribonuclease H"/>
    <property type="match status" value="1"/>
</dbReference>
<dbReference type="EMBL" id="AYRZ02000012">
    <property type="protein sequence ID" value="PHT66015.1"/>
    <property type="molecule type" value="Genomic_DNA"/>
</dbReference>
<sequence>MPRACVIDYGVNWVERLPLVQFAYNNSYHSSIGMDPFEALYGMRCRTPIGWFELSEVDMFDPNLVYQIPIEILDRKVRRLRTKDVASVKVLWWKHKVEKATWEAEEDMKSKYPFLFSSPKICSKDVMHIERNVSANVISTVMNLIRKTKDTLKNRYDLVYLGIRKGLNPIEDGDNVLLSAACCALSPEEKLKAQKRSYSVLEDIYKLSYVRNRKVYIFRCHLWDVAHSRKRYKFDMYGFTSVNTRYALNTNESFVLACQSEQVFYVDDMVDKDWLVIFKTSPCDLFNVPEKDDNNTNIEDETLTNGEAYQQENHEFNIDHIDDQENNFLMSLHRSEESEEELLDDDDDKEEDSYMEDSGLASGTCNEQRFEENEHPLHSDEILATVLGERSIYVRGKGYGKRPTKTVVCNR</sequence>
<dbReference type="Gramene" id="PHT66015">
    <property type="protein sequence ID" value="PHT66015"/>
    <property type="gene ID" value="T459_30440"/>
</dbReference>
<evidence type="ECO:0000256" key="1">
    <source>
        <dbReference type="SAM" id="MobiDB-lite"/>
    </source>
</evidence>
<dbReference type="PANTHER" id="PTHR48258:SF13">
    <property type="match status" value="1"/>
</dbReference>
<dbReference type="Proteomes" id="UP000222542">
    <property type="component" value="Unassembled WGS sequence"/>
</dbReference>
<name>A0A2G2Y8B8_CAPAN</name>
<feature type="region of interest" description="Disordered" evidence="1">
    <location>
        <begin position="335"/>
        <end position="362"/>
    </location>
</feature>
<reference evidence="3 4" key="1">
    <citation type="journal article" date="2014" name="Nat. Genet.">
        <title>Genome sequence of the hot pepper provides insights into the evolution of pungency in Capsicum species.</title>
        <authorList>
            <person name="Kim S."/>
            <person name="Park M."/>
            <person name="Yeom S.I."/>
            <person name="Kim Y.M."/>
            <person name="Lee J.M."/>
            <person name="Lee H.A."/>
            <person name="Seo E."/>
            <person name="Choi J."/>
            <person name="Cheong K."/>
            <person name="Kim K.T."/>
            <person name="Jung K."/>
            <person name="Lee G.W."/>
            <person name="Oh S.K."/>
            <person name="Bae C."/>
            <person name="Kim S.B."/>
            <person name="Lee H.Y."/>
            <person name="Kim S.Y."/>
            <person name="Kim M.S."/>
            <person name="Kang B.C."/>
            <person name="Jo Y.D."/>
            <person name="Yang H.B."/>
            <person name="Jeong H.J."/>
            <person name="Kang W.H."/>
            <person name="Kwon J.K."/>
            <person name="Shin C."/>
            <person name="Lim J.Y."/>
            <person name="Park J.H."/>
            <person name="Huh J.H."/>
            <person name="Kim J.S."/>
            <person name="Kim B.D."/>
            <person name="Cohen O."/>
            <person name="Paran I."/>
            <person name="Suh M.C."/>
            <person name="Lee S.B."/>
            <person name="Kim Y.K."/>
            <person name="Shin Y."/>
            <person name="Noh S.J."/>
            <person name="Park J."/>
            <person name="Seo Y.S."/>
            <person name="Kwon S.Y."/>
            <person name="Kim H.A."/>
            <person name="Park J.M."/>
            <person name="Kim H.J."/>
            <person name="Choi S.B."/>
            <person name="Bosland P.W."/>
            <person name="Reeves G."/>
            <person name="Jo S.H."/>
            <person name="Lee B.W."/>
            <person name="Cho H.T."/>
            <person name="Choi H.S."/>
            <person name="Lee M.S."/>
            <person name="Yu Y."/>
            <person name="Do Choi Y."/>
            <person name="Park B.S."/>
            <person name="van Deynze A."/>
            <person name="Ashrafi H."/>
            <person name="Hill T."/>
            <person name="Kim W.T."/>
            <person name="Pai H.S."/>
            <person name="Ahn H.K."/>
            <person name="Yeam I."/>
            <person name="Giovannoni J.J."/>
            <person name="Rose J.K."/>
            <person name="Sorensen I."/>
            <person name="Lee S.J."/>
            <person name="Kim R.W."/>
            <person name="Choi I.Y."/>
            <person name="Choi B.S."/>
            <person name="Lim J.S."/>
            <person name="Lee Y.H."/>
            <person name="Choi D."/>
        </authorList>
    </citation>
    <scope>NUCLEOTIDE SEQUENCE [LARGE SCALE GENOMIC DNA]</scope>
    <source>
        <strain evidence="4">cv. CM334</strain>
    </source>
</reference>
<dbReference type="SUPFAM" id="SSF53098">
    <property type="entry name" value="Ribonuclease H-like"/>
    <property type="match status" value="1"/>
</dbReference>
<dbReference type="InterPro" id="IPR025312">
    <property type="entry name" value="DUF4216"/>
</dbReference>
<feature type="domain" description="DUF4216" evidence="2">
    <location>
        <begin position="206"/>
        <end position="277"/>
    </location>
</feature>
<gene>
    <name evidence="3" type="ORF">T459_30440</name>
</gene>
<accession>A0A2G2Y8B8</accession>
<keyword evidence="4" id="KW-1185">Reference proteome</keyword>
<organism evidence="3 4">
    <name type="scientific">Capsicum annuum</name>
    <name type="common">Capsicum pepper</name>
    <dbReference type="NCBI Taxonomy" id="4072"/>
    <lineage>
        <taxon>Eukaryota</taxon>
        <taxon>Viridiplantae</taxon>
        <taxon>Streptophyta</taxon>
        <taxon>Embryophyta</taxon>
        <taxon>Tracheophyta</taxon>
        <taxon>Spermatophyta</taxon>
        <taxon>Magnoliopsida</taxon>
        <taxon>eudicotyledons</taxon>
        <taxon>Gunneridae</taxon>
        <taxon>Pentapetalae</taxon>
        <taxon>asterids</taxon>
        <taxon>lamiids</taxon>
        <taxon>Solanales</taxon>
        <taxon>Solanaceae</taxon>
        <taxon>Solanoideae</taxon>
        <taxon>Capsiceae</taxon>
        <taxon>Capsicum</taxon>
    </lineage>
</organism>
<dbReference type="PANTHER" id="PTHR48258">
    <property type="entry name" value="DUF4218 DOMAIN-CONTAINING PROTEIN-RELATED"/>
    <property type="match status" value="1"/>
</dbReference>
<dbReference type="GO" id="GO:0003676">
    <property type="term" value="F:nucleic acid binding"/>
    <property type="evidence" value="ECO:0007669"/>
    <property type="project" value="InterPro"/>
</dbReference>